<dbReference type="InParanoid" id="A0A3B5QGP6"/>
<feature type="compositionally biased region" description="Pro residues" evidence="1">
    <location>
        <begin position="41"/>
        <end position="51"/>
    </location>
</feature>
<dbReference type="Proteomes" id="UP000002852">
    <property type="component" value="Unassembled WGS sequence"/>
</dbReference>
<evidence type="ECO:0000259" key="2">
    <source>
        <dbReference type="Pfam" id="PF16297"/>
    </source>
</evidence>
<feature type="region of interest" description="Disordered" evidence="1">
    <location>
        <begin position="33"/>
        <end position="58"/>
    </location>
</feature>
<dbReference type="AlphaFoldDB" id="A0A3B5QGP6"/>
<dbReference type="Ensembl" id="ENSXMAT00000027221.1">
    <property type="protein sequence ID" value="ENSXMAP00000030714.1"/>
    <property type="gene ID" value="ENSXMAG00000024390.1"/>
</dbReference>
<organism evidence="3 4">
    <name type="scientific">Xiphophorus maculatus</name>
    <name type="common">Southern platyfish</name>
    <name type="synonym">Platypoecilus maculatus</name>
    <dbReference type="NCBI Taxonomy" id="8083"/>
    <lineage>
        <taxon>Eukaryota</taxon>
        <taxon>Metazoa</taxon>
        <taxon>Chordata</taxon>
        <taxon>Craniata</taxon>
        <taxon>Vertebrata</taxon>
        <taxon>Euteleostomi</taxon>
        <taxon>Actinopterygii</taxon>
        <taxon>Neopterygii</taxon>
        <taxon>Teleostei</taxon>
        <taxon>Neoteleostei</taxon>
        <taxon>Acanthomorphata</taxon>
        <taxon>Ovalentaria</taxon>
        <taxon>Atherinomorphae</taxon>
        <taxon>Cyprinodontiformes</taxon>
        <taxon>Poeciliidae</taxon>
        <taxon>Poeciliinae</taxon>
        <taxon>Xiphophorus</taxon>
    </lineage>
</organism>
<evidence type="ECO:0000313" key="4">
    <source>
        <dbReference type="Proteomes" id="UP000002852"/>
    </source>
</evidence>
<proteinExistence type="predicted"/>
<name>A0A3B5QGP6_XIPMA</name>
<feature type="domain" description="DUF4939" evidence="2">
    <location>
        <begin position="62"/>
        <end position="144"/>
    </location>
</feature>
<accession>A0A3B5QGP6</accession>
<reference evidence="3" key="4">
    <citation type="submission" date="2025-09" db="UniProtKB">
        <authorList>
            <consortium name="Ensembl"/>
        </authorList>
    </citation>
    <scope>IDENTIFICATION</scope>
    <source>
        <strain evidence="3">JP 163 A</strain>
    </source>
</reference>
<dbReference type="GeneTree" id="ENSGT00940000173342"/>
<dbReference type="OMA" id="DEDYFLW"/>
<protein>
    <recommendedName>
        <fullName evidence="2">DUF4939 domain-containing protein</fullName>
    </recommendedName>
</protein>
<reference evidence="3" key="3">
    <citation type="submission" date="2025-08" db="UniProtKB">
        <authorList>
            <consortium name="Ensembl"/>
        </authorList>
    </citation>
    <scope>IDENTIFICATION</scope>
    <source>
        <strain evidence="3">JP 163 A</strain>
    </source>
</reference>
<evidence type="ECO:0000256" key="1">
    <source>
        <dbReference type="SAM" id="MobiDB-lite"/>
    </source>
</evidence>
<reference evidence="4" key="1">
    <citation type="submission" date="2012-01" db="EMBL/GenBank/DDBJ databases">
        <authorList>
            <person name="Walter R."/>
            <person name="Schartl M."/>
            <person name="Warren W."/>
        </authorList>
    </citation>
    <scope>NUCLEOTIDE SEQUENCE [LARGE SCALE GENOMIC DNA]</scope>
    <source>
        <strain evidence="4">JP 163 A</strain>
    </source>
</reference>
<dbReference type="InterPro" id="IPR032549">
    <property type="entry name" value="DUF4939"/>
</dbReference>
<keyword evidence="4" id="KW-1185">Reference proteome</keyword>
<dbReference type="Pfam" id="PF16297">
    <property type="entry name" value="DUF4939"/>
    <property type="match status" value="1"/>
</dbReference>
<evidence type="ECO:0000313" key="3">
    <source>
        <dbReference type="Ensembl" id="ENSXMAP00000030714.1"/>
    </source>
</evidence>
<reference evidence="4" key="2">
    <citation type="journal article" date="2013" name="Nat. Genet.">
        <title>The genome of the platyfish, Xiphophorus maculatus, provides insights into evolutionary adaptation and several complex traits.</title>
        <authorList>
            <person name="Schartl M."/>
            <person name="Walter R.B."/>
            <person name="Shen Y."/>
            <person name="Garcia T."/>
            <person name="Catchen J."/>
            <person name="Amores A."/>
            <person name="Braasch I."/>
            <person name="Chalopin D."/>
            <person name="Volff J.N."/>
            <person name="Lesch K.P."/>
            <person name="Bisazza A."/>
            <person name="Minx P."/>
            <person name="Hillier L."/>
            <person name="Wilson R.K."/>
            <person name="Fuerstenberg S."/>
            <person name="Boore J."/>
            <person name="Searle S."/>
            <person name="Postlethwait J.H."/>
            <person name="Warren W.C."/>
        </authorList>
    </citation>
    <scope>NUCLEOTIDE SEQUENCE [LARGE SCALE GENOMIC DNA]</scope>
    <source>
        <strain evidence="4">JP 163 A</strain>
    </source>
</reference>
<sequence length="166" mass="18514">MVLSPPELALCDFTGQAETNQRLAELTNLLQNSVQQTTSPDPAPAPDPIPPVRSTFSEIRPPTPEKFSGDISKCKGFILQCSIIFNHSPQSFSHDGAKIAYVLSLLSGRAFDWAEARVPTPASFGCTFDDFFKEFKQVFSQDPDKTFNSRDTDEDYFLWEITTSHS</sequence>